<dbReference type="AlphaFoldDB" id="A0AAV6U4T8"/>
<keyword evidence="1 3" id="KW-0328">Glycosyltransferase</keyword>
<sequence length="338" mass="39272">MKKDLRSCTKFIASVAIVFIVLFVYGYVSSNYGKDVAYRKPAPLYDKSFITIHTNDGRLGNQMFTFATLFGLSTLNNRKMVVMPKNYDALSKYFDIDYLQVNPKTFIEAWPWKIGNWLKATDKHIPLTANIIKGTKYPTSYTFFNHCKKDIRRVFTFNAVYRTAAQDILWQVKKLKPQTQVYVGVHVRRGDYTKKSPGGWLRAYDGREVDDEYFRLAVKYFNDKYHNVTFIAVSDDRSWCRQNLARHGILTAPDSPSAAHDLSLLAECNHTIMTYGTYGFWGGFLSGGDVVYFDDFLKPNQSFTKRYFVFEKMYPKEWIGISTTKPGFWESYKNPFNL</sequence>
<accession>A0AAV6U4T8</accession>
<evidence type="ECO:0000256" key="2">
    <source>
        <dbReference type="ARBA" id="ARBA00022679"/>
    </source>
</evidence>
<name>A0AAV6U4T8_9ARAC</name>
<keyword evidence="3" id="KW-1133">Transmembrane helix</keyword>
<keyword evidence="3" id="KW-0325">Glycoprotein</keyword>
<evidence type="ECO:0000313" key="5">
    <source>
        <dbReference type="Proteomes" id="UP000827092"/>
    </source>
</evidence>
<gene>
    <name evidence="4" type="ORF">JTE90_025759</name>
</gene>
<dbReference type="GO" id="GO:0032580">
    <property type="term" value="C:Golgi cisterna membrane"/>
    <property type="evidence" value="ECO:0007669"/>
    <property type="project" value="UniProtKB-SubCell"/>
</dbReference>
<dbReference type="PANTHER" id="PTHR11927:SF9">
    <property type="entry name" value="L-FUCOSYLTRANSFERASE"/>
    <property type="match status" value="1"/>
</dbReference>
<dbReference type="CDD" id="cd11301">
    <property type="entry name" value="Fut1_Fut2_like"/>
    <property type="match status" value="1"/>
</dbReference>
<protein>
    <recommendedName>
        <fullName evidence="3">L-Fucosyltransferase</fullName>
        <ecNumber evidence="3">2.4.1.-</ecNumber>
    </recommendedName>
</protein>
<comment type="subcellular location">
    <subcellularLocation>
        <location evidence="3">Golgi apparatus</location>
        <location evidence="3">Golgi stack membrane</location>
        <topology evidence="3">Single-pass type II membrane protein</topology>
    </subcellularLocation>
</comment>
<dbReference type="EMBL" id="JAFNEN010000621">
    <property type="protein sequence ID" value="KAG8179532.1"/>
    <property type="molecule type" value="Genomic_DNA"/>
</dbReference>
<keyword evidence="5" id="KW-1185">Reference proteome</keyword>
<comment type="similarity">
    <text evidence="3">Belongs to the glycosyltransferase 11 family.</text>
</comment>
<evidence type="ECO:0000256" key="3">
    <source>
        <dbReference type="RuleBase" id="RU363129"/>
    </source>
</evidence>
<comment type="pathway">
    <text evidence="3">Protein modification; protein glycosylation.</text>
</comment>
<keyword evidence="3" id="KW-0472">Membrane</keyword>
<keyword evidence="2 3" id="KW-0808">Transferase</keyword>
<keyword evidence="3" id="KW-0812">Transmembrane</keyword>
<evidence type="ECO:0000256" key="1">
    <source>
        <dbReference type="ARBA" id="ARBA00022676"/>
    </source>
</evidence>
<reference evidence="4 5" key="1">
    <citation type="journal article" date="2022" name="Nat. Ecol. Evol.">
        <title>A masculinizing supergene underlies an exaggerated male reproductive morph in a spider.</title>
        <authorList>
            <person name="Hendrickx F."/>
            <person name="De Corte Z."/>
            <person name="Sonet G."/>
            <person name="Van Belleghem S.M."/>
            <person name="Kostlbacher S."/>
            <person name="Vangestel C."/>
        </authorList>
    </citation>
    <scope>NUCLEOTIDE SEQUENCE [LARGE SCALE GENOMIC DNA]</scope>
    <source>
        <strain evidence="4">W744_W776</strain>
    </source>
</reference>
<proteinExistence type="inferred from homology"/>
<evidence type="ECO:0000313" key="4">
    <source>
        <dbReference type="EMBL" id="KAG8179532.1"/>
    </source>
</evidence>
<dbReference type="Pfam" id="PF01531">
    <property type="entry name" value="Glyco_transf_11"/>
    <property type="match status" value="1"/>
</dbReference>
<keyword evidence="3" id="KW-0735">Signal-anchor</keyword>
<organism evidence="4 5">
    <name type="scientific">Oedothorax gibbosus</name>
    <dbReference type="NCBI Taxonomy" id="931172"/>
    <lineage>
        <taxon>Eukaryota</taxon>
        <taxon>Metazoa</taxon>
        <taxon>Ecdysozoa</taxon>
        <taxon>Arthropoda</taxon>
        <taxon>Chelicerata</taxon>
        <taxon>Arachnida</taxon>
        <taxon>Araneae</taxon>
        <taxon>Araneomorphae</taxon>
        <taxon>Entelegynae</taxon>
        <taxon>Araneoidea</taxon>
        <taxon>Linyphiidae</taxon>
        <taxon>Erigoninae</taxon>
        <taxon>Oedothorax</taxon>
    </lineage>
</organism>
<dbReference type="GO" id="GO:0005975">
    <property type="term" value="P:carbohydrate metabolic process"/>
    <property type="evidence" value="ECO:0007669"/>
    <property type="project" value="InterPro"/>
</dbReference>
<keyword evidence="3" id="KW-0333">Golgi apparatus</keyword>
<dbReference type="InterPro" id="IPR002516">
    <property type="entry name" value="Glyco_trans_11"/>
</dbReference>
<dbReference type="GO" id="GO:0008107">
    <property type="term" value="F:galactoside 2-alpha-L-fucosyltransferase activity"/>
    <property type="evidence" value="ECO:0007669"/>
    <property type="project" value="InterPro"/>
</dbReference>
<dbReference type="EC" id="2.4.1.-" evidence="3"/>
<feature type="transmembrane region" description="Helical" evidence="3">
    <location>
        <begin position="12"/>
        <end position="28"/>
    </location>
</feature>
<dbReference type="Proteomes" id="UP000827092">
    <property type="component" value="Unassembled WGS sequence"/>
</dbReference>
<comment type="caution">
    <text evidence="4">The sequence shown here is derived from an EMBL/GenBank/DDBJ whole genome shotgun (WGS) entry which is preliminary data.</text>
</comment>
<dbReference type="PANTHER" id="PTHR11927">
    <property type="entry name" value="GALACTOSIDE 2-L-FUCOSYLTRANSFERASE"/>
    <property type="match status" value="1"/>
</dbReference>